<sequence length="564" mass="59707">MATTSESAGPAHALTRLSRALTALRLDLEAGDAATARTLRDELVAQIDDYLLPRLRQMDAPLLMVVGGSTGAGKSTLVNSLLGREVTPPGVLRPTTRAPVLACHPSDVHWFETDRILPGMARSRGGPAGPGGLQLVEVDTLPPGLALLDSPDVDSVEELNRDLARQLLSAADAWLFVTTAARYADAVPWELLHVARDRGTALSLVLDRTPPEAIDEVSRHLGQMLDERGLGAAELLVVPEARLEAGLLPAAALAPVAGWLEGLAADAGARADLVRRTLPGALASLPGRVERIEGVLAEQLAAVEQLEADVAGAYEAGVRQVDDAVRSGSLLRGEVLARWHDVVGTGEIMRAMESRIGWLRDRVRALVTAGPAPDRELRDAVESSVDGLVHAAGGESAEGAAAAWRQRPAGRRLLSGAERLGAASAELLPRTRQEVRAWQGFVFDLVSEEGAGKRSTARLASLGVNGAGLTVMLAVFVQTGGLTGAEVVVAGGTSALSQKVLEALFGDQAVRTLAQRARADLLERVRLLLEQEARRYRDLLEPVAPDRAHLEELRAVRAELGSHT</sequence>
<evidence type="ECO:0000313" key="1">
    <source>
        <dbReference type="EMBL" id="CAA9490760.1"/>
    </source>
</evidence>
<accession>A0A6J4SDI3</accession>
<dbReference type="EMBL" id="CADCVJ010000220">
    <property type="protein sequence ID" value="CAA9490760.1"/>
    <property type="molecule type" value="Genomic_DNA"/>
</dbReference>
<gene>
    <name evidence="1" type="ORF">AVDCRST_MAG38-2606</name>
</gene>
<name>A0A6J4SDI3_9ACTN</name>
<organism evidence="1">
    <name type="scientific">uncultured Solirubrobacteraceae bacterium</name>
    <dbReference type="NCBI Taxonomy" id="1162706"/>
    <lineage>
        <taxon>Bacteria</taxon>
        <taxon>Bacillati</taxon>
        <taxon>Actinomycetota</taxon>
        <taxon>Thermoleophilia</taxon>
        <taxon>Solirubrobacterales</taxon>
        <taxon>Solirubrobacteraceae</taxon>
        <taxon>environmental samples</taxon>
    </lineage>
</organism>
<reference evidence="1" key="1">
    <citation type="submission" date="2020-02" db="EMBL/GenBank/DDBJ databases">
        <authorList>
            <person name="Meier V. D."/>
        </authorList>
    </citation>
    <scope>NUCLEOTIDE SEQUENCE</scope>
    <source>
        <strain evidence="1">AVDCRST_MAG38</strain>
    </source>
</reference>
<protein>
    <submittedName>
        <fullName evidence="1">Dynamin family</fullName>
    </submittedName>
</protein>
<proteinExistence type="predicted"/>
<dbReference type="InterPro" id="IPR027417">
    <property type="entry name" value="P-loop_NTPase"/>
</dbReference>
<dbReference type="Gene3D" id="3.40.50.300">
    <property type="entry name" value="P-loop containing nucleotide triphosphate hydrolases"/>
    <property type="match status" value="1"/>
</dbReference>
<dbReference type="SUPFAM" id="SSF52540">
    <property type="entry name" value="P-loop containing nucleoside triphosphate hydrolases"/>
    <property type="match status" value="1"/>
</dbReference>
<dbReference type="AlphaFoldDB" id="A0A6J4SDI3"/>